<dbReference type="AlphaFoldDB" id="A0A1D6FIT3"/>
<gene>
    <name evidence="2" type="ORF">ZEAMMB73_Zm00001d009331</name>
</gene>
<dbReference type="PANTHER" id="PTHR48299">
    <property type="entry name" value="ACT DOMAIN-CONTAINING PROTEIN ACR9"/>
    <property type="match status" value="1"/>
</dbReference>
<feature type="domain" description="Protein ENHANCED DISEASE RESISTANCE 2 C-terminal" evidence="1">
    <location>
        <begin position="9"/>
        <end position="53"/>
    </location>
</feature>
<dbReference type="PANTHER" id="PTHR48299:SF2">
    <property type="entry name" value="ATP-DEPENDENT DNA HELICASE"/>
    <property type="match status" value="1"/>
</dbReference>
<dbReference type="ExpressionAtlas" id="A0A1D6FIT3">
    <property type="expression patterns" value="baseline"/>
</dbReference>
<dbReference type="InterPro" id="IPR009769">
    <property type="entry name" value="EDR2_C"/>
</dbReference>
<evidence type="ECO:0000259" key="1">
    <source>
        <dbReference type="Pfam" id="PF07059"/>
    </source>
</evidence>
<accession>A0A1D6FIT3</accession>
<dbReference type="EMBL" id="CM000784">
    <property type="protein sequence ID" value="AQK91689.1"/>
    <property type="molecule type" value="Genomic_DNA"/>
</dbReference>
<organism evidence="2">
    <name type="scientific">Zea mays</name>
    <name type="common">Maize</name>
    <dbReference type="NCBI Taxonomy" id="4577"/>
    <lineage>
        <taxon>Eukaryota</taxon>
        <taxon>Viridiplantae</taxon>
        <taxon>Streptophyta</taxon>
        <taxon>Embryophyta</taxon>
        <taxon>Tracheophyta</taxon>
        <taxon>Spermatophyta</taxon>
        <taxon>Magnoliopsida</taxon>
        <taxon>Liliopsida</taxon>
        <taxon>Poales</taxon>
        <taxon>Poaceae</taxon>
        <taxon>PACMAD clade</taxon>
        <taxon>Panicoideae</taxon>
        <taxon>Andropogonodae</taxon>
        <taxon>Andropogoneae</taxon>
        <taxon>Tripsacinae</taxon>
        <taxon>Zea</taxon>
    </lineage>
</organism>
<name>A0A1D6FIT3_MAIZE</name>
<sequence length="152" mass="17501">MSVTIDMGRQAVLHLALGAIMSVTIDMGFLVESQPEEELPERLFGAMRIAQMEMGTTGDITFSLKQYPENLISYFIHVIDIVVHLEPLKYIGGRPYREVVLMDSWWNLIVMGVWTDLLQRNALRWALAKVDKNIIIGTMMRRNNKYSNFSYT</sequence>
<dbReference type="Pfam" id="PF07059">
    <property type="entry name" value="EDR2_C"/>
    <property type="match status" value="1"/>
</dbReference>
<protein>
    <recommendedName>
        <fullName evidence="1">Protein ENHANCED DISEASE RESISTANCE 2 C-terminal domain-containing protein</fullName>
    </recommendedName>
</protein>
<dbReference type="InParanoid" id="A0A1D6FIT3"/>
<proteinExistence type="predicted"/>
<reference evidence="2" key="1">
    <citation type="submission" date="2015-12" db="EMBL/GenBank/DDBJ databases">
        <title>Update maize B73 reference genome by single molecule sequencing technologies.</title>
        <authorList>
            <consortium name="Maize Genome Sequencing Project"/>
            <person name="Ware D."/>
        </authorList>
    </citation>
    <scope>NUCLEOTIDE SEQUENCE</scope>
    <source>
        <tissue evidence="2">Seedling</tissue>
    </source>
</reference>
<evidence type="ECO:0000313" key="2">
    <source>
        <dbReference type="EMBL" id="AQK91689.1"/>
    </source>
</evidence>